<name>A0ACC3CZB1_9PEZI</name>
<evidence type="ECO:0000313" key="1">
    <source>
        <dbReference type="EMBL" id="KAK3059392.1"/>
    </source>
</evidence>
<proteinExistence type="predicted"/>
<feature type="non-terminal residue" evidence="1">
    <location>
        <position position="93"/>
    </location>
</feature>
<reference evidence="1" key="1">
    <citation type="submission" date="2024-09" db="EMBL/GenBank/DDBJ databases">
        <title>Black Yeasts Isolated from many extreme environments.</title>
        <authorList>
            <person name="Coleine C."/>
            <person name="Stajich J.E."/>
            <person name="Selbmann L."/>
        </authorList>
    </citation>
    <scope>NUCLEOTIDE SEQUENCE</scope>
    <source>
        <strain evidence="1">CCFEE 5737</strain>
    </source>
</reference>
<gene>
    <name evidence="1" type="ORF">LTS18_010977</name>
</gene>
<organism evidence="1 2">
    <name type="scientific">Coniosporium uncinatum</name>
    <dbReference type="NCBI Taxonomy" id="93489"/>
    <lineage>
        <taxon>Eukaryota</taxon>
        <taxon>Fungi</taxon>
        <taxon>Dikarya</taxon>
        <taxon>Ascomycota</taxon>
        <taxon>Pezizomycotina</taxon>
        <taxon>Dothideomycetes</taxon>
        <taxon>Dothideomycetes incertae sedis</taxon>
        <taxon>Coniosporium</taxon>
    </lineage>
</organism>
<accession>A0ACC3CZB1</accession>
<protein>
    <submittedName>
        <fullName evidence="1">Uncharacterized protein</fullName>
    </submittedName>
</protein>
<keyword evidence="2" id="KW-1185">Reference proteome</keyword>
<evidence type="ECO:0000313" key="2">
    <source>
        <dbReference type="Proteomes" id="UP001186974"/>
    </source>
</evidence>
<sequence length="93" mass="10072">MIPAAELKIGQIISLNDGREAVVRFVGETMFREGIWVGVEFEEAEGKNDGSVQGERYFECQPGHGMFCNPSGIARVLAQPPPKAMPPPASPTK</sequence>
<dbReference type="Proteomes" id="UP001186974">
    <property type="component" value="Unassembled WGS sequence"/>
</dbReference>
<dbReference type="EMBL" id="JAWDJW010009453">
    <property type="protein sequence ID" value="KAK3059392.1"/>
    <property type="molecule type" value="Genomic_DNA"/>
</dbReference>
<comment type="caution">
    <text evidence="1">The sequence shown here is derived from an EMBL/GenBank/DDBJ whole genome shotgun (WGS) entry which is preliminary data.</text>
</comment>